<organism evidence="5 6">
    <name type="scientific">Mycobacterium terramassiliense</name>
    <dbReference type="NCBI Taxonomy" id="1841859"/>
    <lineage>
        <taxon>Bacteria</taxon>
        <taxon>Bacillati</taxon>
        <taxon>Actinomycetota</taxon>
        <taxon>Actinomycetes</taxon>
        <taxon>Mycobacteriales</taxon>
        <taxon>Mycobacteriaceae</taxon>
        <taxon>Mycobacterium</taxon>
    </lineage>
</organism>
<evidence type="ECO:0000256" key="3">
    <source>
        <dbReference type="RuleBase" id="RU000363"/>
    </source>
</evidence>
<accession>A0A2U3NIM2</accession>
<dbReference type="PRINTS" id="PR00080">
    <property type="entry name" value="SDRFAMILY"/>
</dbReference>
<dbReference type="GO" id="GO:0016491">
    <property type="term" value="F:oxidoreductase activity"/>
    <property type="evidence" value="ECO:0007669"/>
    <property type="project" value="UniProtKB-KW"/>
</dbReference>
<evidence type="ECO:0000313" key="6">
    <source>
        <dbReference type="Proteomes" id="UP000241595"/>
    </source>
</evidence>
<evidence type="ECO:0000259" key="4">
    <source>
        <dbReference type="SMART" id="SM00822"/>
    </source>
</evidence>
<dbReference type="EMBL" id="FTRV01000016">
    <property type="protein sequence ID" value="SPM31340.1"/>
    <property type="molecule type" value="Genomic_DNA"/>
</dbReference>
<dbReference type="InterPro" id="IPR036291">
    <property type="entry name" value="NAD(P)-bd_dom_sf"/>
</dbReference>
<dbReference type="Gene3D" id="3.40.50.720">
    <property type="entry name" value="NAD(P)-binding Rossmann-like Domain"/>
    <property type="match status" value="1"/>
</dbReference>
<dbReference type="SUPFAM" id="SSF51735">
    <property type="entry name" value="NAD(P)-binding Rossmann-fold domains"/>
    <property type="match status" value="1"/>
</dbReference>
<comment type="similarity">
    <text evidence="1 3">Belongs to the short-chain dehydrogenases/reductases (SDR) family.</text>
</comment>
<dbReference type="InterPro" id="IPR057326">
    <property type="entry name" value="KR_dom"/>
</dbReference>
<dbReference type="SMART" id="SM00822">
    <property type="entry name" value="PKS_KR"/>
    <property type="match status" value="1"/>
</dbReference>
<keyword evidence="6" id="KW-1185">Reference proteome</keyword>
<feature type="domain" description="Ketoreductase" evidence="4">
    <location>
        <begin position="6"/>
        <end position="201"/>
    </location>
</feature>
<dbReference type="PRINTS" id="PR00081">
    <property type="entry name" value="GDHRDH"/>
</dbReference>
<evidence type="ECO:0000313" key="5">
    <source>
        <dbReference type="EMBL" id="SPM31340.1"/>
    </source>
</evidence>
<dbReference type="PROSITE" id="PS00061">
    <property type="entry name" value="ADH_SHORT"/>
    <property type="match status" value="1"/>
</dbReference>
<dbReference type="PANTHER" id="PTHR44196">
    <property type="entry name" value="DEHYDROGENASE/REDUCTASE SDR FAMILY MEMBER 7B"/>
    <property type="match status" value="1"/>
</dbReference>
<dbReference type="RefSeq" id="WP_077102869.1">
    <property type="nucleotide sequence ID" value="NZ_LT717701.1"/>
</dbReference>
<dbReference type="PANTHER" id="PTHR44196:SF1">
    <property type="entry name" value="DEHYDROGENASE_REDUCTASE SDR FAMILY MEMBER 7B"/>
    <property type="match status" value="1"/>
</dbReference>
<dbReference type="Pfam" id="PF00106">
    <property type="entry name" value="adh_short"/>
    <property type="match status" value="1"/>
</dbReference>
<dbReference type="InterPro" id="IPR002347">
    <property type="entry name" value="SDR_fam"/>
</dbReference>
<reference evidence="5 6" key="1">
    <citation type="submission" date="2017-01" db="EMBL/GenBank/DDBJ databases">
        <authorList>
            <consortium name="Urmite Genomes"/>
        </authorList>
    </citation>
    <scope>NUCLEOTIDE SEQUENCE [LARGE SCALE GENOMIC DNA]</scope>
    <source>
        <strain evidence="5 6">AB308</strain>
    </source>
</reference>
<dbReference type="STRING" id="1841859.GCA_900157385_04856"/>
<dbReference type="GO" id="GO:0016020">
    <property type="term" value="C:membrane"/>
    <property type="evidence" value="ECO:0007669"/>
    <property type="project" value="TreeGrafter"/>
</dbReference>
<dbReference type="OrthoDB" id="9810734at2"/>
<protein>
    <submittedName>
        <fullName evidence="5">Short-chain dehydrogenase involved in D-alanine esterification of teichoic acids</fullName>
    </submittedName>
</protein>
<dbReference type="AlphaFoldDB" id="A0A2U3NIM2"/>
<proteinExistence type="inferred from homology"/>
<keyword evidence="2" id="KW-0560">Oxidoreductase</keyword>
<gene>
    <name evidence="5" type="ORF">MTAB308_4853</name>
</gene>
<evidence type="ECO:0000256" key="1">
    <source>
        <dbReference type="ARBA" id="ARBA00006484"/>
    </source>
</evidence>
<name>A0A2U3NIM2_9MYCO</name>
<dbReference type="Proteomes" id="UP000241595">
    <property type="component" value="Unassembled WGS sequence"/>
</dbReference>
<sequence length="252" mass="26383">MELTGNTVLVTGGGTGIGRAIAIALHRRGNRVVIAGRRTAALRAVAEAHPGIEWHPLDIADTACIGSFVAMLERRWTDLNVLVNNAGVMAIESPETPDPAVSTSVVATNLLGPIVLTSLLLPTLRSRPDAAIINITSALAFVPLAIAPTYSATKAGLHAYTEALRILLHDSGIHVIEVAPPRVSTEMDGPGGPDSVDVDEFVAEVMASLSAQPPVTEVVVDAARALRYAEREGHYGRVLAAVNSDVTAEDVL</sequence>
<evidence type="ECO:0000256" key="2">
    <source>
        <dbReference type="ARBA" id="ARBA00023002"/>
    </source>
</evidence>
<dbReference type="InterPro" id="IPR020904">
    <property type="entry name" value="Sc_DH/Rdtase_CS"/>
</dbReference>